<name>W7TQW0_9STRA</name>
<evidence type="ECO:0000313" key="1">
    <source>
        <dbReference type="EMBL" id="EWM29555.1"/>
    </source>
</evidence>
<dbReference type="EMBL" id="AZIL01000126">
    <property type="protein sequence ID" value="EWM29555.1"/>
    <property type="molecule type" value="Genomic_DNA"/>
</dbReference>
<dbReference type="AlphaFoldDB" id="W7TQW0"/>
<reference evidence="1 2" key="1">
    <citation type="journal article" date="2014" name="Mol. Plant">
        <title>Chromosome Scale Genome Assembly and Transcriptome Profiling of Nannochloropsis gaditana in Nitrogen Depletion.</title>
        <authorList>
            <person name="Corteggiani Carpinelli E."/>
            <person name="Telatin A."/>
            <person name="Vitulo N."/>
            <person name="Forcato C."/>
            <person name="D'Angelo M."/>
            <person name="Schiavon R."/>
            <person name="Vezzi A."/>
            <person name="Giacometti G.M."/>
            <person name="Morosinotto T."/>
            <person name="Valle G."/>
        </authorList>
    </citation>
    <scope>NUCLEOTIDE SEQUENCE [LARGE SCALE GENOMIC DNA]</scope>
    <source>
        <strain evidence="1 2">B-31</strain>
    </source>
</reference>
<gene>
    <name evidence="1" type="ORF">Naga_100006g17</name>
</gene>
<organism evidence="1 2">
    <name type="scientific">Nannochloropsis gaditana</name>
    <dbReference type="NCBI Taxonomy" id="72520"/>
    <lineage>
        <taxon>Eukaryota</taxon>
        <taxon>Sar</taxon>
        <taxon>Stramenopiles</taxon>
        <taxon>Ochrophyta</taxon>
        <taxon>Eustigmatophyceae</taxon>
        <taxon>Eustigmatales</taxon>
        <taxon>Monodopsidaceae</taxon>
        <taxon>Nannochloropsis</taxon>
    </lineage>
</organism>
<evidence type="ECO:0000313" key="2">
    <source>
        <dbReference type="Proteomes" id="UP000019335"/>
    </source>
</evidence>
<proteinExistence type="predicted"/>
<accession>W7TQW0</accession>
<comment type="caution">
    <text evidence="1">The sequence shown here is derived from an EMBL/GenBank/DDBJ whole genome shotgun (WGS) entry which is preliminary data.</text>
</comment>
<protein>
    <submittedName>
        <fullName evidence="1">Uncharacterized protein</fullName>
    </submittedName>
</protein>
<sequence length="85" mass="9800">MHTVEKKLDARRGENKILVVYGHVNLNEIRLMLLFPQNFLLKATRAANLQYIFDPIRDIVKSVEHCEMLAAKEVLPGEQKRLLSA</sequence>
<keyword evidence="2" id="KW-1185">Reference proteome</keyword>
<dbReference type="Proteomes" id="UP000019335">
    <property type="component" value="Chromosome 2"/>
</dbReference>